<reference evidence="4 5" key="1">
    <citation type="journal article" date="2016" name="Proc. Natl. Acad. Sci. U.S.A.">
        <title>Lipid metabolic changes in an early divergent fungus govern the establishment of a mutualistic symbiosis with endobacteria.</title>
        <authorList>
            <person name="Lastovetsky O.A."/>
            <person name="Gaspar M.L."/>
            <person name="Mondo S.J."/>
            <person name="LaButti K.M."/>
            <person name="Sandor L."/>
            <person name="Grigoriev I.V."/>
            <person name="Henry S.A."/>
            <person name="Pawlowska T.E."/>
        </authorList>
    </citation>
    <scope>NUCLEOTIDE SEQUENCE [LARGE SCALE GENOMIC DNA]</scope>
    <source>
        <strain evidence="4 5">ATCC 52813</strain>
    </source>
</reference>
<evidence type="ECO:0000256" key="3">
    <source>
        <dbReference type="PROSITE-ProRule" id="PRU00221"/>
    </source>
</evidence>
<organism evidence="4 5">
    <name type="scientific">Rhizopus microsporus ATCC 52813</name>
    <dbReference type="NCBI Taxonomy" id="1340429"/>
    <lineage>
        <taxon>Eukaryota</taxon>
        <taxon>Fungi</taxon>
        <taxon>Fungi incertae sedis</taxon>
        <taxon>Mucoromycota</taxon>
        <taxon>Mucoromycotina</taxon>
        <taxon>Mucoromycetes</taxon>
        <taxon>Mucorales</taxon>
        <taxon>Mucorineae</taxon>
        <taxon>Rhizopodaceae</taxon>
        <taxon>Rhizopus</taxon>
    </lineage>
</organism>
<proteinExistence type="predicted"/>
<feature type="repeat" description="WD" evidence="3">
    <location>
        <begin position="50"/>
        <end position="84"/>
    </location>
</feature>
<dbReference type="GeneID" id="35442145"/>
<evidence type="ECO:0000256" key="2">
    <source>
        <dbReference type="ARBA" id="ARBA00022737"/>
    </source>
</evidence>
<dbReference type="EMBL" id="KZ303842">
    <property type="protein sequence ID" value="PHZ18022.1"/>
    <property type="molecule type" value="Genomic_DNA"/>
</dbReference>
<sequence length="120" mass="13062">MYVASGNAEKEKGEVVIFDVRFHTRFLHKLLHDQSMMNQTLIAPDSSIGIGGLHWMADSRIVITGGGDRLVKVWNVEGETKLVKSYSTSNCVTSLFVNEACMTIAAGVAGADGIVHVWQP</sequence>
<dbReference type="Gene3D" id="2.130.10.10">
    <property type="entry name" value="YVTN repeat-like/Quinoprotein amine dehydrogenase"/>
    <property type="match status" value="1"/>
</dbReference>
<dbReference type="PROSITE" id="PS50082">
    <property type="entry name" value="WD_REPEATS_2"/>
    <property type="match status" value="1"/>
</dbReference>
<keyword evidence="2" id="KW-0677">Repeat</keyword>
<dbReference type="InterPro" id="IPR001680">
    <property type="entry name" value="WD40_rpt"/>
</dbReference>
<protein>
    <submittedName>
        <fullName evidence="4">Uncharacterized protein</fullName>
    </submittedName>
</protein>
<keyword evidence="5" id="KW-1185">Reference proteome</keyword>
<name>A0A2G4TAI0_RHIZD</name>
<dbReference type="AlphaFoldDB" id="A0A2G4TAI0"/>
<dbReference type="Proteomes" id="UP000242254">
    <property type="component" value="Unassembled WGS sequence"/>
</dbReference>
<keyword evidence="1 3" id="KW-0853">WD repeat</keyword>
<dbReference type="STRING" id="1340429.A0A2G4TAI0"/>
<accession>A0A2G4TAI0</accession>
<dbReference type="SUPFAM" id="SSF50978">
    <property type="entry name" value="WD40 repeat-like"/>
    <property type="match status" value="1"/>
</dbReference>
<evidence type="ECO:0000256" key="1">
    <source>
        <dbReference type="ARBA" id="ARBA00022574"/>
    </source>
</evidence>
<dbReference type="InterPro" id="IPR019775">
    <property type="entry name" value="WD40_repeat_CS"/>
</dbReference>
<dbReference type="InterPro" id="IPR036322">
    <property type="entry name" value="WD40_repeat_dom_sf"/>
</dbReference>
<dbReference type="PROSITE" id="PS00678">
    <property type="entry name" value="WD_REPEATS_1"/>
    <property type="match status" value="1"/>
</dbReference>
<dbReference type="InterPro" id="IPR015943">
    <property type="entry name" value="WD40/YVTN_repeat-like_dom_sf"/>
</dbReference>
<evidence type="ECO:0000313" key="4">
    <source>
        <dbReference type="EMBL" id="PHZ18022.1"/>
    </source>
</evidence>
<dbReference type="Pfam" id="PF00400">
    <property type="entry name" value="WD40"/>
    <property type="match status" value="1"/>
</dbReference>
<dbReference type="RefSeq" id="XP_023471730.1">
    <property type="nucleotide sequence ID" value="XM_023611155.1"/>
</dbReference>
<evidence type="ECO:0000313" key="5">
    <source>
        <dbReference type="Proteomes" id="UP000242254"/>
    </source>
</evidence>
<gene>
    <name evidence="4" type="ORF">RHIMIDRAFT_255393</name>
</gene>